<feature type="compositionally biased region" description="Gly residues" evidence="1">
    <location>
        <begin position="229"/>
        <end position="240"/>
    </location>
</feature>
<gene>
    <name evidence="2" type="ORF">PVAP13_4NG043208</name>
</gene>
<accession>A0A8T0SZK0</accession>
<name>A0A8T0SZK0_PANVG</name>
<dbReference type="AlphaFoldDB" id="A0A8T0SZK0"/>
<comment type="caution">
    <text evidence="2">The sequence shown here is derived from an EMBL/GenBank/DDBJ whole genome shotgun (WGS) entry which is preliminary data.</text>
</comment>
<proteinExistence type="predicted"/>
<sequence length="326" mass="33477">MQSALPPERCCLNLLIPAGIVFWQNMHFTKSFFVGSGHHPNFHPGSLDFAFLFGSTASAARCGGSFAIAFSAYAAESGAVEEEEPTIPVQATTEGRSAASPLPPALRASASGIITSTIARLRSPSAQDAKESQDAMVLGSKSAHWKSGTEEGKQIGTLEVWNRGGKGGKKELLTRTIRGRRSHLLWCSPDPSPVLAFARRQKEVAGRGSSPEGADQRREEGSSRAAPAGRGGGGNGGSGGLTLVAAMEGARLGRDWGVSESGWGADQQREEGSSLAAPAGRGGGGNGGSGGLTLVAAMEGARQSGVSESGRPDGDGMCGAGRWELS</sequence>
<keyword evidence="3" id="KW-1185">Reference proteome</keyword>
<evidence type="ECO:0000256" key="1">
    <source>
        <dbReference type="SAM" id="MobiDB-lite"/>
    </source>
</evidence>
<feature type="region of interest" description="Disordered" evidence="1">
    <location>
        <begin position="257"/>
        <end position="326"/>
    </location>
</feature>
<feature type="compositionally biased region" description="Gly residues" evidence="1">
    <location>
        <begin position="280"/>
        <end position="291"/>
    </location>
</feature>
<evidence type="ECO:0000313" key="2">
    <source>
        <dbReference type="EMBL" id="KAG2604251.1"/>
    </source>
</evidence>
<organism evidence="2 3">
    <name type="scientific">Panicum virgatum</name>
    <name type="common">Blackwell switchgrass</name>
    <dbReference type="NCBI Taxonomy" id="38727"/>
    <lineage>
        <taxon>Eukaryota</taxon>
        <taxon>Viridiplantae</taxon>
        <taxon>Streptophyta</taxon>
        <taxon>Embryophyta</taxon>
        <taxon>Tracheophyta</taxon>
        <taxon>Spermatophyta</taxon>
        <taxon>Magnoliopsida</taxon>
        <taxon>Liliopsida</taxon>
        <taxon>Poales</taxon>
        <taxon>Poaceae</taxon>
        <taxon>PACMAD clade</taxon>
        <taxon>Panicoideae</taxon>
        <taxon>Panicodae</taxon>
        <taxon>Paniceae</taxon>
        <taxon>Panicinae</taxon>
        <taxon>Panicum</taxon>
        <taxon>Panicum sect. Hiantes</taxon>
    </lineage>
</organism>
<protein>
    <submittedName>
        <fullName evidence="2">Uncharacterized protein</fullName>
    </submittedName>
</protein>
<evidence type="ECO:0000313" key="3">
    <source>
        <dbReference type="Proteomes" id="UP000823388"/>
    </source>
</evidence>
<feature type="region of interest" description="Disordered" evidence="1">
    <location>
        <begin position="201"/>
        <end position="241"/>
    </location>
</feature>
<dbReference type="EMBL" id="CM029044">
    <property type="protein sequence ID" value="KAG2604251.1"/>
    <property type="molecule type" value="Genomic_DNA"/>
</dbReference>
<reference evidence="2" key="1">
    <citation type="submission" date="2020-05" db="EMBL/GenBank/DDBJ databases">
        <title>WGS assembly of Panicum virgatum.</title>
        <authorList>
            <person name="Lovell J.T."/>
            <person name="Jenkins J."/>
            <person name="Shu S."/>
            <person name="Juenger T.E."/>
            <person name="Schmutz J."/>
        </authorList>
    </citation>
    <scope>NUCLEOTIDE SEQUENCE</scope>
    <source>
        <strain evidence="2">AP13</strain>
    </source>
</reference>
<dbReference type="Proteomes" id="UP000823388">
    <property type="component" value="Chromosome 4N"/>
</dbReference>